<dbReference type="RefSeq" id="WP_284032083.1">
    <property type="nucleotide sequence ID" value="NZ_CP126154.1"/>
</dbReference>
<keyword evidence="1" id="KW-1133">Transmembrane helix</keyword>
<feature type="transmembrane region" description="Helical" evidence="1">
    <location>
        <begin position="45"/>
        <end position="62"/>
    </location>
</feature>
<keyword evidence="1" id="KW-0472">Membrane</keyword>
<evidence type="ECO:0000313" key="4">
    <source>
        <dbReference type="Proteomes" id="UP001596461"/>
    </source>
</evidence>
<feature type="transmembrane region" description="Helical" evidence="1">
    <location>
        <begin position="20"/>
        <end position="39"/>
    </location>
</feature>
<feature type="transmembrane region" description="Helical" evidence="1">
    <location>
        <begin position="69"/>
        <end position="91"/>
    </location>
</feature>
<feature type="domain" description="LiaF transmembrane" evidence="2">
    <location>
        <begin position="21"/>
        <end position="115"/>
    </location>
</feature>
<reference evidence="3 4" key="1">
    <citation type="journal article" date="2019" name="Int. J. Syst. Evol. Microbiol.">
        <title>The Global Catalogue of Microorganisms (GCM) 10K type strain sequencing project: providing services to taxonomists for standard genome sequencing and annotation.</title>
        <authorList>
            <consortium name="The Broad Institute Genomics Platform"/>
            <consortium name="The Broad Institute Genome Sequencing Center for Infectious Disease"/>
            <person name="Wu L."/>
            <person name="Ma J."/>
        </authorList>
    </citation>
    <scope>NUCLEOTIDE SEQUENCE [LARGE SCALE GENOMIC DNA]</scope>
    <source>
        <strain evidence="3 4">DT31</strain>
    </source>
</reference>
<dbReference type="GeneID" id="81123907"/>
<dbReference type="EMBL" id="JBHTAH010000004">
    <property type="protein sequence ID" value="MFC7069271.1"/>
    <property type="molecule type" value="Genomic_DNA"/>
</dbReference>
<evidence type="ECO:0000256" key="1">
    <source>
        <dbReference type="SAM" id="Phobius"/>
    </source>
</evidence>
<keyword evidence="1" id="KW-0812">Transmembrane</keyword>
<evidence type="ECO:0000313" key="3">
    <source>
        <dbReference type="EMBL" id="MFC7069271.1"/>
    </source>
</evidence>
<proteinExistence type="predicted"/>
<dbReference type="Pfam" id="PF22570">
    <property type="entry name" value="LiaF-TM"/>
    <property type="match status" value="1"/>
</dbReference>
<evidence type="ECO:0000259" key="2">
    <source>
        <dbReference type="Pfam" id="PF22570"/>
    </source>
</evidence>
<protein>
    <recommendedName>
        <fullName evidence="2">LiaF transmembrane domain-containing protein</fullName>
    </recommendedName>
</protein>
<accession>A0ABD5WD62</accession>
<organism evidence="3 4">
    <name type="scientific">Halobaculum lipolyticum</name>
    <dbReference type="NCBI Taxonomy" id="3032001"/>
    <lineage>
        <taxon>Archaea</taxon>
        <taxon>Methanobacteriati</taxon>
        <taxon>Methanobacteriota</taxon>
        <taxon>Stenosarchaea group</taxon>
        <taxon>Halobacteria</taxon>
        <taxon>Halobacteriales</taxon>
        <taxon>Haloferacaceae</taxon>
        <taxon>Halobaculum</taxon>
    </lineage>
</organism>
<dbReference type="AlphaFoldDB" id="A0ABD5WD62"/>
<comment type="caution">
    <text evidence="3">The sequence shown here is derived from an EMBL/GenBank/DDBJ whole genome shotgun (WGS) entry which is preliminary data.</text>
</comment>
<sequence>MSDSHVNIGTDTRTPRTRRLLGGLVVALGLVLLADTTGLVAVDGFAVFLAGALVVYGGYRLLAERARHLFWPGTFVLVGAGWLLVEFGLLTGAQARGLWPLLVVLFGASLLRGRRAGGLLGSPAVVIATGTGDGATRATALFEDARLDLRGVDLPSPAAVEAVAVFDDVEVVVPEGHVVVVDATTVFGGVHDMRRSRPAGEPDLVIDAAAIFGDVRIVD</sequence>
<name>A0ABD5WD62_9EURY</name>
<keyword evidence="4" id="KW-1185">Reference proteome</keyword>
<dbReference type="Proteomes" id="UP001596461">
    <property type="component" value="Unassembled WGS sequence"/>
</dbReference>
<dbReference type="InterPro" id="IPR054331">
    <property type="entry name" value="LiaF_TM"/>
</dbReference>
<gene>
    <name evidence="3" type="ORF">ACFQL9_06420</name>
</gene>